<dbReference type="InterPro" id="IPR014878">
    <property type="entry name" value="THAP4-like_heme-bd"/>
</dbReference>
<dbReference type="InterPro" id="IPR014602">
    <property type="entry name" value="UCP036226"/>
</dbReference>
<accession>A0A1Y6CZ50</accession>
<name>A0A1Y6CZ50_9GAMM</name>
<dbReference type="OrthoDB" id="9784808at2"/>
<proteinExistence type="predicted"/>
<dbReference type="InterPro" id="IPR012674">
    <property type="entry name" value="Calycin"/>
</dbReference>
<dbReference type="PIRSF" id="PIRSF036226">
    <property type="entry name" value="UCP036226"/>
    <property type="match status" value="1"/>
</dbReference>
<protein>
    <recommendedName>
        <fullName evidence="1">THAP4-like heme-binding domain-containing protein</fullName>
    </recommendedName>
</protein>
<dbReference type="RefSeq" id="WP_085210722.1">
    <property type="nucleotide sequence ID" value="NZ_FXAM01000001.1"/>
</dbReference>
<dbReference type="Pfam" id="PF08768">
    <property type="entry name" value="THAP4_heme-bd"/>
    <property type="match status" value="1"/>
</dbReference>
<gene>
    <name evidence="2" type="ORF">SAMN02949497_1135</name>
</gene>
<organism evidence="2 3">
    <name type="scientific">Methylomagnum ishizawai</name>
    <dbReference type="NCBI Taxonomy" id="1760988"/>
    <lineage>
        <taxon>Bacteria</taxon>
        <taxon>Pseudomonadati</taxon>
        <taxon>Pseudomonadota</taxon>
        <taxon>Gammaproteobacteria</taxon>
        <taxon>Methylococcales</taxon>
        <taxon>Methylococcaceae</taxon>
        <taxon>Methylomagnum</taxon>
    </lineage>
</organism>
<dbReference type="EMBL" id="FXAM01000001">
    <property type="protein sequence ID" value="SMF93843.1"/>
    <property type="molecule type" value="Genomic_DNA"/>
</dbReference>
<dbReference type="Gene3D" id="2.40.128.20">
    <property type="match status" value="1"/>
</dbReference>
<evidence type="ECO:0000313" key="3">
    <source>
        <dbReference type="Proteomes" id="UP000192923"/>
    </source>
</evidence>
<dbReference type="STRING" id="1760988.SAMN02949497_1135"/>
<sequence>MADFPEDIYTEASDIDIDTLGNLGPLAALAGIWQGADGIDIRPKPEGGKQQAFVERMELQPIDPQTNGPQLLYGLRYHTHIVKPGQVKTYHDQVGYWLWEPATGTLIQTLTIPRGLVALAVGRAGADAKSFELVATEGAEAYGILGTPFLNHGFKTAEFRIKVDVHDDGTWSYDEDTVLLIRGRAEPFHHRDSNTLVKIGEPTPNPLARR</sequence>
<reference evidence="2 3" key="1">
    <citation type="submission" date="2016-12" db="EMBL/GenBank/DDBJ databases">
        <authorList>
            <person name="Song W.-J."/>
            <person name="Kurnit D.M."/>
        </authorList>
    </citation>
    <scope>NUCLEOTIDE SEQUENCE [LARGE SCALE GENOMIC DNA]</scope>
    <source>
        <strain evidence="2 3">175</strain>
    </source>
</reference>
<dbReference type="Proteomes" id="UP000192923">
    <property type="component" value="Unassembled WGS sequence"/>
</dbReference>
<dbReference type="AlphaFoldDB" id="A0A1Y6CZ50"/>
<dbReference type="SUPFAM" id="SSF50814">
    <property type="entry name" value="Lipocalins"/>
    <property type="match status" value="1"/>
</dbReference>
<evidence type="ECO:0000313" key="2">
    <source>
        <dbReference type="EMBL" id="SMF93843.1"/>
    </source>
</evidence>
<keyword evidence="3" id="KW-1185">Reference proteome</keyword>
<evidence type="ECO:0000259" key="1">
    <source>
        <dbReference type="Pfam" id="PF08768"/>
    </source>
</evidence>
<feature type="domain" description="THAP4-like heme-binding" evidence="1">
    <location>
        <begin position="22"/>
        <end position="198"/>
    </location>
</feature>